<reference evidence="2" key="1">
    <citation type="submission" date="2018-09" db="EMBL/GenBank/DDBJ databases">
        <title>Chryseolinea sp. KIS68-18 isolated from soil.</title>
        <authorList>
            <person name="Weon H.-Y."/>
            <person name="Kwon S.-W."/>
            <person name="Lee S.A."/>
        </authorList>
    </citation>
    <scope>NUCLEOTIDE SEQUENCE [LARGE SCALE GENOMIC DNA]</scope>
    <source>
        <strain evidence="2">KIS68-18</strain>
    </source>
</reference>
<accession>A0A385SYU5</accession>
<gene>
    <name evidence="1" type="ORF">D4L85_26500</name>
</gene>
<dbReference type="KEGG" id="chk:D4L85_26500"/>
<dbReference type="Proteomes" id="UP000266183">
    <property type="component" value="Chromosome"/>
</dbReference>
<evidence type="ECO:0000313" key="1">
    <source>
        <dbReference type="EMBL" id="AYB33908.1"/>
    </source>
</evidence>
<dbReference type="EMBL" id="CP032382">
    <property type="protein sequence ID" value="AYB33908.1"/>
    <property type="molecule type" value="Genomic_DNA"/>
</dbReference>
<sequence length="69" mass="8270">MQKVVFLGDLESMRRLFLFFFVTLTLCMSACSPKSNSTVSVVKPKYHHRWYDRKKDRHTKRTKTIKMKS</sequence>
<dbReference type="AlphaFoldDB" id="A0A385SYU5"/>
<name>A0A385SYU5_9BACT</name>
<proteinExistence type="predicted"/>
<organism evidence="1 2">
    <name type="scientific">Chryseolinea soli</name>
    <dbReference type="NCBI Taxonomy" id="2321403"/>
    <lineage>
        <taxon>Bacteria</taxon>
        <taxon>Pseudomonadati</taxon>
        <taxon>Bacteroidota</taxon>
        <taxon>Cytophagia</taxon>
        <taxon>Cytophagales</taxon>
        <taxon>Fulvivirgaceae</taxon>
        <taxon>Chryseolinea</taxon>
    </lineage>
</organism>
<protein>
    <submittedName>
        <fullName evidence="1">Uncharacterized protein</fullName>
    </submittedName>
</protein>
<evidence type="ECO:0000313" key="2">
    <source>
        <dbReference type="Proteomes" id="UP000266183"/>
    </source>
</evidence>
<keyword evidence="2" id="KW-1185">Reference proteome</keyword>